<dbReference type="EMBL" id="AMGV01000002">
    <property type="protein sequence ID" value="KEF61566.1"/>
    <property type="molecule type" value="Genomic_DNA"/>
</dbReference>
<dbReference type="PANTHER" id="PTHR45626">
    <property type="entry name" value="TRANSCRIPTION TERMINATION FACTOR 2-RELATED"/>
    <property type="match status" value="1"/>
</dbReference>
<dbReference type="InterPro" id="IPR050628">
    <property type="entry name" value="SNF2_RAD54_helicase_TF"/>
</dbReference>
<dbReference type="GO" id="GO:0008094">
    <property type="term" value="F:ATP-dependent activity, acting on DNA"/>
    <property type="evidence" value="ECO:0007669"/>
    <property type="project" value="TreeGrafter"/>
</dbReference>
<protein>
    <recommendedName>
        <fullName evidence="4">Helicase C-terminal domain-containing protein</fullName>
    </recommendedName>
</protein>
<dbReference type="CDD" id="cd18793">
    <property type="entry name" value="SF2_C_SNF"/>
    <property type="match status" value="1"/>
</dbReference>
<dbReference type="OrthoDB" id="448448at2759"/>
<dbReference type="InterPro" id="IPR000330">
    <property type="entry name" value="SNF2_N"/>
</dbReference>
<dbReference type="GO" id="GO:0016787">
    <property type="term" value="F:hydrolase activity"/>
    <property type="evidence" value="ECO:0007669"/>
    <property type="project" value="UniProtKB-KW"/>
</dbReference>
<dbReference type="RefSeq" id="XP_013264156.1">
    <property type="nucleotide sequence ID" value="XM_013408702.1"/>
</dbReference>
<dbReference type="PROSITE" id="PS51194">
    <property type="entry name" value="HELICASE_CTER"/>
    <property type="match status" value="1"/>
</dbReference>
<dbReference type="GO" id="GO:0006281">
    <property type="term" value="P:DNA repair"/>
    <property type="evidence" value="ECO:0007669"/>
    <property type="project" value="TreeGrafter"/>
</dbReference>
<dbReference type="InterPro" id="IPR038718">
    <property type="entry name" value="SNF2-like_sf"/>
</dbReference>
<dbReference type="InterPro" id="IPR001650">
    <property type="entry name" value="Helicase_C-like"/>
</dbReference>
<dbReference type="AlphaFoldDB" id="A0A072PNU8"/>
<dbReference type="Pfam" id="PF00176">
    <property type="entry name" value="SNF2-rel_dom"/>
    <property type="match status" value="1"/>
</dbReference>
<keyword evidence="6" id="KW-1185">Reference proteome</keyword>
<evidence type="ECO:0000259" key="4">
    <source>
        <dbReference type="PROSITE" id="PS51194"/>
    </source>
</evidence>
<keyword evidence="3" id="KW-0067">ATP-binding</keyword>
<comment type="caution">
    <text evidence="5">The sequence shown here is derived from an EMBL/GenBank/DDBJ whole genome shotgun (WGS) entry which is preliminary data.</text>
</comment>
<reference evidence="5 6" key="1">
    <citation type="submission" date="2013-03" db="EMBL/GenBank/DDBJ databases">
        <title>The Genome Sequence of Exophiala aquamarina CBS 119918.</title>
        <authorList>
            <consortium name="The Broad Institute Genomics Platform"/>
            <person name="Cuomo C."/>
            <person name="de Hoog S."/>
            <person name="Gorbushina A."/>
            <person name="Walker B."/>
            <person name="Young S.K."/>
            <person name="Zeng Q."/>
            <person name="Gargeya S."/>
            <person name="Fitzgerald M."/>
            <person name="Haas B."/>
            <person name="Abouelleil A."/>
            <person name="Allen A.W."/>
            <person name="Alvarado L."/>
            <person name="Arachchi H.M."/>
            <person name="Berlin A.M."/>
            <person name="Chapman S.B."/>
            <person name="Gainer-Dewar J."/>
            <person name="Goldberg J."/>
            <person name="Griggs A."/>
            <person name="Gujja S."/>
            <person name="Hansen M."/>
            <person name="Howarth C."/>
            <person name="Imamovic A."/>
            <person name="Ireland A."/>
            <person name="Larimer J."/>
            <person name="McCowan C."/>
            <person name="Murphy C."/>
            <person name="Pearson M."/>
            <person name="Poon T.W."/>
            <person name="Priest M."/>
            <person name="Roberts A."/>
            <person name="Saif S."/>
            <person name="Shea T."/>
            <person name="Sisk P."/>
            <person name="Sykes S."/>
            <person name="Wortman J."/>
            <person name="Nusbaum C."/>
            <person name="Birren B."/>
        </authorList>
    </citation>
    <scope>NUCLEOTIDE SEQUENCE [LARGE SCALE GENOMIC DNA]</scope>
    <source>
        <strain evidence="5 6">CBS 119918</strain>
    </source>
</reference>
<dbReference type="SUPFAM" id="SSF52540">
    <property type="entry name" value="P-loop containing nucleoside triphosphate hydrolases"/>
    <property type="match status" value="1"/>
</dbReference>
<dbReference type="Gene3D" id="3.40.50.10810">
    <property type="entry name" value="Tandem AAA-ATPase domain"/>
    <property type="match status" value="1"/>
</dbReference>
<feature type="domain" description="Helicase C-terminal" evidence="4">
    <location>
        <begin position="367"/>
        <end position="483"/>
    </location>
</feature>
<dbReference type="GO" id="GO:0005524">
    <property type="term" value="F:ATP binding"/>
    <property type="evidence" value="ECO:0007669"/>
    <property type="project" value="UniProtKB-KW"/>
</dbReference>
<gene>
    <name evidence="5" type="ORF">A1O9_03134</name>
</gene>
<accession>A0A072PNU8</accession>
<keyword evidence="2" id="KW-0378">Hydrolase</keyword>
<organism evidence="5 6">
    <name type="scientific">Exophiala aquamarina CBS 119918</name>
    <dbReference type="NCBI Taxonomy" id="1182545"/>
    <lineage>
        <taxon>Eukaryota</taxon>
        <taxon>Fungi</taxon>
        <taxon>Dikarya</taxon>
        <taxon>Ascomycota</taxon>
        <taxon>Pezizomycotina</taxon>
        <taxon>Eurotiomycetes</taxon>
        <taxon>Chaetothyriomycetidae</taxon>
        <taxon>Chaetothyriales</taxon>
        <taxon>Herpotrichiellaceae</taxon>
        <taxon>Exophiala</taxon>
    </lineage>
</organism>
<dbReference type="STRING" id="1182545.A0A072PNU8"/>
<dbReference type="Pfam" id="PF00271">
    <property type="entry name" value="Helicase_C"/>
    <property type="match status" value="1"/>
</dbReference>
<dbReference type="Gene3D" id="3.40.50.300">
    <property type="entry name" value="P-loop containing nucleotide triphosphate hydrolases"/>
    <property type="match status" value="1"/>
</dbReference>
<dbReference type="Proteomes" id="UP000027920">
    <property type="component" value="Unassembled WGS sequence"/>
</dbReference>
<evidence type="ECO:0000256" key="2">
    <source>
        <dbReference type="ARBA" id="ARBA00022801"/>
    </source>
</evidence>
<dbReference type="InterPro" id="IPR027417">
    <property type="entry name" value="P-loop_NTPase"/>
</dbReference>
<evidence type="ECO:0000313" key="6">
    <source>
        <dbReference type="Proteomes" id="UP000027920"/>
    </source>
</evidence>
<dbReference type="HOGENOM" id="CLU_598584_0_0_1"/>
<keyword evidence="1" id="KW-0547">Nucleotide-binding</keyword>
<dbReference type="GO" id="GO:0005634">
    <property type="term" value="C:nucleus"/>
    <property type="evidence" value="ECO:0007669"/>
    <property type="project" value="TreeGrafter"/>
</dbReference>
<name>A0A072PNU8_9EURO</name>
<dbReference type="InterPro" id="IPR049730">
    <property type="entry name" value="SNF2/RAD54-like_C"/>
</dbReference>
<evidence type="ECO:0000256" key="1">
    <source>
        <dbReference type="ARBA" id="ARBA00022741"/>
    </source>
</evidence>
<sequence length="483" mass="53490">MYSDHRPPAIARHLGDATGETLPARKIGLGATPWPTPLQQSAGACAVQYYSHHTVAREWENQHTATSILFSVRWHRIVLDEAHLIHDRHTQTASAICALDADRRWAVTGTPTQNHVADFVALLQFLRAYPYDTPTKFEDDIVHLWKHDCEAAISRLKKLIICIGLRRTSTTIDLAERKDLIHTLQFDPSEKQVHQMVEAQDLSIINQSKAQEQIRGLFMHALQGLNALRLICNFGMLSEIKSISLNLAKGPTWGPTEAQNAFDSLLATGGSCCVKCATDIGISNNSPIDLLESETAWVSQCPPKLSQCGRILCGSCGSKLQKDGMLQSWCQHTPACPDLAVSTSKTLRERSSPLIQNILTYESFPTKIKALAKDIASFPDSKSVVFSAWRTTLDLAASALNVANIRFVRYDGKVSERDRALALAKFSSDPDTKVILFTISCGAVGLDLTATNRAYLMEPRWNPTVEDQALARIHRMGQQRPIT</sequence>
<dbReference type="SMART" id="SM00490">
    <property type="entry name" value="HELICc"/>
    <property type="match status" value="1"/>
</dbReference>
<dbReference type="GeneID" id="25278072"/>
<dbReference type="VEuPathDB" id="FungiDB:A1O9_03134"/>
<evidence type="ECO:0000313" key="5">
    <source>
        <dbReference type="EMBL" id="KEF61566.1"/>
    </source>
</evidence>
<evidence type="ECO:0000256" key="3">
    <source>
        <dbReference type="ARBA" id="ARBA00022840"/>
    </source>
</evidence>
<proteinExistence type="predicted"/>
<dbReference type="PANTHER" id="PTHR45626:SF22">
    <property type="entry name" value="DNA REPAIR PROTEIN RAD5"/>
    <property type="match status" value="1"/>
</dbReference>
<feature type="non-terminal residue" evidence="5">
    <location>
        <position position="483"/>
    </location>
</feature>